<sequence>MENLDLIDRKILGLLQNNARITMKEIAAATGISTTPAYERVKRMERQGIIKGYVTLLDKERINRQLTVFCQVTLKSHSKPDIVKFEKHIFQFSEIMECYHTAGSFDYLLKIMVADMDAYQKFIMEKLAETEAMAHFQSVFVMGDVKVETAFAMSE</sequence>
<dbReference type="Pfam" id="PF13412">
    <property type="entry name" value="HTH_24"/>
    <property type="match status" value="1"/>
</dbReference>
<dbReference type="GO" id="GO:0005829">
    <property type="term" value="C:cytosol"/>
    <property type="evidence" value="ECO:0007669"/>
    <property type="project" value="TreeGrafter"/>
</dbReference>
<keyword evidence="3" id="KW-0804">Transcription</keyword>
<organism evidence="5 6">
    <name type="scientific">Rapidithrix thailandica</name>
    <dbReference type="NCBI Taxonomy" id="413964"/>
    <lineage>
        <taxon>Bacteria</taxon>
        <taxon>Pseudomonadati</taxon>
        <taxon>Bacteroidota</taxon>
        <taxon>Cytophagia</taxon>
        <taxon>Cytophagales</taxon>
        <taxon>Flammeovirgaceae</taxon>
        <taxon>Rapidithrix</taxon>
    </lineage>
</organism>
<dbReference type="Gene3D" id="3.30.70.920">
    <property type="match status" value="1"/>
</dbReference>
<comment type="caution">
    <text evidence="5">The sequence shown here is derived from an EMBL/GenBank/DDBJ whole genome shotgun (WGS) entry which is preliminary data.</text>
</comment>
<dbReference type="InterPro" id="IPR011008">
    <property type="entry name" value="Dimeric_a/b-barrel"/>
</dbReference>
<dbReference type="SUPFAM" id="SSF54909">
    <property type="entry name" value="Dimeric alpha+beta barrel"/>
    <property type="match status" value="1"/>
</dbReference>
<evidence type="ECO:0000256" key="1">
    <source>
        <dbReference type="ARBA" id="ARBA00023015"/>
    </source>
</evidence>
<keyword evidence="2" id="KW-0238">DNA-binding</keyword>
<dbReference type="SMART" id="SM00344">
    <property type="entry name" value="HTH_ASNC"/>
    <property type="match status" value="1"/>
</dbReference>
<evidence type="ECO:0000259" key="4">
    <source>
        <dbReference type="PROSITE" id="PS50956"/>
    </source>
</evidence>
<dbReference type="PANTHER" id="PTHR30154">
    <property type="entry name" value="LEUCINE-RESPONSIVE REGULATORY PROTEIN"/>
    <property type="match status" value="1"/>
</dbReference>
<protein>
    <submittedName>
        <fullName evidence="5">Lrp/AsnC family transcriptional regulator</fullName>
    </submittedName>
</protein>
<dbReference type="PROSITE" id="PS50956">
    <property type="entry name" value="HTH_ASNC_2"/>
    <property type="match status" value="1"/>
</dbReference>
<keyword evidence="1" id="KW-0805">Transcription regulation</keyword>
<dbReference type="RefSeq" id="WP_346823968.1">
    <property type="nucleotide sequence ID" value="NZ_JBDKWZ010000020.1"/>
</dbReference>
<dbReference type="InterPro" id="IPR011991">
    <property type="entry name" value="ArsR-like_HTH"/>
</dbReference>
<dbReference type="InterPro" id="IPR036390">
    <property type="entry name" value="WH_DNA-bd_sf"/>
</dbReference>
<proteinExistence type="predicted"/>
<dbReference type="InterPro" id="IPR036388">
    <property type="entry name" value="WH-like_DNA-bd_sf"/>
</dbReference>
<accession>A0AAW9S1Y6</accession>
<dbReference type="Proteomes" id="UP001403385">
    <property type="component" value="Unassembled WGS sequence"/>
</dbReference>
<dbReference type="Gene3D" id="1.10.10.10">
    <property type="entry name" value="Winged helix-like DNA-binding domain superfamily/Winged helix DNA-binding domain"/>
    <property type="match status" value="1"/>
</dbReference>
<evidence type="ECO:0000256" key="3">
    <source>
        <dbReference type="ARBA" id="ARBA00023163"/>
    </source>
</evidence>
<dbReference type="Pfam" id="PF01037">
    <property type="entry name" value="AsnC_trans_reg"/>
    <property type="match status" value="1"/>
</dbReference>
<keyword evidence="6" id="KW-1185">Reference proteome</keyword>
<dbReference type="SUPFAM" id="SSF46785">
    <property type="entry name" value="Winged helix' DNA-binding domain"/>
    <property type="match status" value="1"/>
</dbReference>
<dbReference type="GO" id="GO:0043565">
    <property type="term" value="F:sequence-specific DNA binding"/>
    <property type="evidence" value="ECO:0007669"/>
    <property type="project" value="InterPro"/>
</dbReference>
<dbReference type="CDD" id="cd00090">
    <property type="entry name" value="HTH_ARSR"/>
    <property type="match status" value="1"/>
</dbReference>
<evidence type="ECO:0000313" key="5">
    <source>
        <dbReference type="EMBL" id="MEN7551187.1"/>
    </source>
</evidence>
<dbReference type="InterPro" id="IPR019885">
    <property type="entry name" value="Tscrpt_reg_HTH_AsnC-type_CS"/>
</dbReference>
<dbReference type="InterPro" id="IPR000485">
    <property type="entry name" value="AsnC-type_HTH_dom"/>
</dbReference>
<evidence type="ECO:0000256" key="2">
    <source>
        <dbReference type="ARBA" id="ARBA00023125"/>
    </source>
</evidence>
<name>A0AAW9S1Y6_9BACT</name>
<dbReference type="AlphaFoldDB" id="A0AAW9S1Y6"/>
<dbReference type="EMBL" id="JBDKWZ010000020">
    <property type="protein sequence ID" value="MEN7551187.1"/>
    <property type="molecule type" value="Genomic_DNA"/>
</dbReference>
<gene>
    <name evidence="5" type="ORF">AAG747_24935</name>
</gene>
<dbReference type="PROSITE" id="PS00519">
    <property type="entry name" value="HTH_ASNC_1"/>
    <property type="match status" value="1"/>
</dbReference>
<dbReference type="InterPro" id="IPR019888">
    <property type="entry name" value="Tscrpt_reg_AsnC-like"/>
</dbReference>
<dbReference type="GO" id="GO:0006355">
    <property type="term" value="P:regulation of DNA-templated transcription"/>
    <property type="evidence" value="ECO:0007669"/>
    <property type="project" value="UniProtKB-ARBA"/>
</dbReference>
<evidence type="ECO:0000313" key="6">
    <source>
        <dbReference type="Proteomes" id="UP001403385"/>
    </source>
</evidence>
<reference evidence="5 6" key="1">
    <citation type="submission" date="2024-04" db="EMBL/GenBank/DDBJ databases">
        <title>Novel genus in family Flammeovirgaceae.</title>
        <authorList>
            <person name="Nguyen T.H."/>
            <person name="Vuong T.Q."/>
            <person name="Le H."/>
            <person name="Kim S.-G."/>
        </authorList>
    </citation>
    <scope>NUCLEOTIDE SEQUENCE [LARGE SCALE GENOMIC DNA]</scope>
    <source>
        <strain evidence="5 6">JCM 23209</strain>
    </source>
</reference>
<feature type="domain" description="HTH asnC-type" evidence="4">
    <location>
        <begin position="4"/>
        <end position="65"/>
    </location>
</feature>
<dbReference type="InterPro" id="IPR019887">
    <property type="entry name" value="Tscrpt_reg_AsnC/Lrp_C"/>
</dbReference>
<dbReference type="PRINTS" id="PR00033">
    <property type="entry name" value="HTHASNC"/>
</dbReference>
<dbReference type="GO" id="GO:0043200">
    <property type="term" value="P:response to amino acid"/>
    <property type="evidence" value="ECO:0007669"/>
    <property type="project" value="TreeGrafter"/>
</dbReference>
<dbReference type="PANTHER" id="PTHR30154:SF34">
    <property type="entry name" value="TRANSCRIPTIONAL REGULATOR AZLB"/>
    <property type="match status" value="1"/>
</dbReference>